<sequence length="300" mass="33210">MSTQLLDLAKLPAPDLLETLDFETLVQTLKSHLIDQHAELAEALSLESEPLTQLINSFAYQNLLLRSRINHVAKANLLATAQQADLDHIAARYGVQRLVEESDQRLRVRTQKAYHSLNTAGTEESYTYHTLSADARVKDVHVASPSPCHIQLTILSNESENGIPSESLLNKLAVTFGLTSANQSQVSELLQTQKIRPIGDWVEILPAKTKNYSINAKVKLELGPGREAAKQQVLSSVKAYLQERHALGKAIKRSALFAVLHQAGVEEIELISPLENIEVQKNEVALCDNDIDGIEFEVQL</sequence>
<organism evidence="2 3">
    <name type="scientific">Pseudoalteromonas xiamenensis</name>
    <dbReference type="NCBI Taxonomy" id="882626"/>
    <lineage>
        <taxon>Bacteria</taxon>
        <taxon>Pseudomonadati</taxon>
        <taxon>Pseudomonadota</taxon>
        <taxon>Gammaproteobacteria</taxon>
        <taxon>Alteromonadales</taxon>
        <taxon>Pseudoalteromonadaceae</taxon>
        <taxon>Pseudoalteromonas</taxon>
    </lineage>
</organism>
<keyword evidence="3" id="KW-1185">Reference proteome</keyword>
<evidence type="ECO:0000259" key="1">
    <source>
        <dbReference type="Pfam" id="PF26079"/>
    </source>
</evidence>
<dbReference type="EMBL" id="CP072133">
    <property type="protein sequence ID" value="QTH70933.1"/>
    <property type="molecule type" value="Genomic_DNA"/>
</dbReference>
<dbReference type="Proteomes" id="UP000664904">
    <property type="component" value="Chromosome"/>
</dbReference>
<dbReference type="PANTHER" id="PTHR35862:SF1">
    <property type="entry name" value="FELS-2 PROPHAGE PROTEIN"/>
    <property type="match status" value="1"/>
</dbReference>
<dbReference type="RefSeq" id="WP_208842570.1">
    <property type="nucleotide sequence ID" value="NZ_CP072133.1"/>
</dbReference>
<dbReference type="InterPro" id="IPR014507">
    <property type="entry name" value="Baseplate_assembly_J_pred"/>
</dbReference>
<dbReference type="PIRSF" id="PIRSF020481">
    <property type="entry name" value="BAP"/>
    <property type="match status" value="1"/>
</dbReference>
<accession>A0A975DFL2</accession>
<dbReference type="Pfam" id="PF26079">
    <property type="entry name" value="Baseplate_J_C"/>
    <property type="match status" value="1"/>
</dbReference>
<dbReference type="AlphaFoldDB" id="A0A975DFL2"/>
<evidence type="ECO:0000313" key="3">
    <source>
        <dbReference type="Proteomes" id="UP000664904"/>
    </source>
</evidence>
<dbReference type="PANTHER" id="PTHR35862">
    <property type="entry name" value="FELS-2 PROPHAGE PROTEIN"/>
    <property type="match status" value="1"/>
</dbReference>
<dbReference type="KEGG" id="pxi:J5O05_13775"/>
<reference evidence="2" key="1">
    <citation type="submission" date="2021-03" db="EMBL/GenBank/DDBJ databases">
        <title>Complete Genome of Pseudoalteromonas xiamenensis STKMTI.2, a new potential marine bacterium producing anti-Vibrio compounds.</title>
        <authorList>
            <person name="Handayani D.P."/>
            <person name="Isnansetyo A."/>
            <person name="Istiqomah I."/>
            <person name="Jumina J."/>
        </authorList>
    </citation>
    <scope>NUCLEOTIDE SEQUENCE</scope>
    <source>
        <strain evidence="2">STKMTI.2</strain>
    </source>
</reference>
<evidence type="ECO:0000313" key="2">
    <source>
        <dbReference type="EMBL" id="QTH70933.1"/>
    </source>
</evidence>
<dbReference type="InterPro" id="IPR058530">
    <property type="entry name" value="Baseplate_J-like_C"/>
</dbReference>
<feature type="domain" description="Baseplate J-like C-terminal" evidence="1">
    <location>
        <begin position="212"/>
        <end position="287"/>
    </location>
</feature>
<dbReference type="InterPro" id="IPR052726">
    <property type="entry name" value="Phage_Baseplate_Hub"/>
</dbReference>
<gene>
    <name evidence="2" type="ORF">J5O05_13775</name>
</gene>
<proteinExistence type="predicted"/>
<name>A0A975DFL2_9GAMM</name>
<protein>
    <submittedName>
        <fullName evidence="2">Baseplate J/gp47 family protein</fullName>
    </submittedName>
</protein>